<evidence type="ECO:0000256" key="7">
    <source>
        <dbReference type="ARBA" id="ARBA00035545"/>
    </source>
</evidence>
<dbReference type="PANTHER" id="PTHR13477">
    <property type="entry name" value="MITOCHONDRIAL 39S RIBOSOMAL PROTEIN L49"/>
    <property type="match status" value="1"/>
</dbReference>
<dbReference type="Gene3D" id="3.30.420.10">
    <property type="entry name" value="Ribonuclease H-like superfamily/Ribonuclease H"/>
    <property type="match status" value="1"/>
</dbReference>
<name>A0A2J7R2G1_9NEOP</name>
<evidence type="ECO:0000256" key="1">
    <source>
        <dbReference type="ARBA" id="ARBA00004173"/>
    </source>
</evidence>
<comment type="similarity">
    <text evidence="2">Belongs to the mitochondrion-specific ribosomal protein mL49 family.</text>
</comment>
<protein>
    <recommendedName>
        <fullName evidence="6">Large ribosomal subunit protein mL49</fullName>
    </recommendedName>
    <alternativeName>
        <fullName evidence="7">39S ribosomal protein L49, mitochondrial</fullName>
    </alternativeName>
</protein>
<keyword evidence="3" id="KW-0689">Ribosomal protein</keyword>
<evidence type="ECO:0000313" key="9">
    <source>
        <dbReference type="Proteomes" id="UP000235965"/>
    </source>
</evidence>
<dbReference type="Proteomes" id="UP000235965">
    <property type="component" value="Unassembled WGS sequence"/>
</dbReference>
<evidence type="ECO:0000256" key="4">
    <source>
        <dbReference type="ARBA" id="ARBA00023128"/>
    </source>
</evidence>
<keyword evidence="9" id="KW-1185">Reference proteome</keyword>
<accession>A0A2J7R2G1</accession>
<dbReference type="GO" id="GO:0003735">
    <property type="term" value="F:structural constituent of ribosome"/>
    <property type="evidence" value="ECO:0007669"/>
    <property type="project" value="InterPro"/>
</dbReference>
<evidence type="ECO:0000256" key="3">
    <source>
        <dbReference type="ARBA" id="ARBA00022980"/>
    </source>
</evidence>
<keyword evidence="4" id="KW-0496">Mitochondrion</keyword>
<dbReference type="GO" id="GO:0006412">
    <property type="term" value="P:translation"/>
    <property type="evidence" value="ECO:0007669"/>
    <property type="project" value="InterPro"/>
</dbReference>
<dbReference type="STRING" id="105785.A0A2J7R2G1"/>
<dbReference type="EMBL" id="NEVH01007830">
    <property type="protein sequence ID" value="PNF35030.1"/>
    <property type="molecule type" value="Genomic_DNA"/>
</dbReference>
<evidence type="ECO:0000313" key="8">
    <source>
        <dbReference type="EMBL" id="PNF35030.1"/>
    </source>
</evidence>
<dbReference type="Pfam" id="PF05046">
    <property type="entry name" value="Img2"/>
    <property type="match status" value="1"/>
</dbReference>
<reference evidence="8 9" key="1">
    <citation type="submission" date="2017-12" db="EMBL/GenBank/DDBJ databases">
        <title>Hemimetabolous genomes reveal molecular basis of termite eusociality.</title>
        <authorList>
            <person name="Harrison M.C."/>
            <person name="Jongepier E."/>
            <person name="Robertson H.M."/>
            <person name="Arning N."/>
            <person name="Bitard-Feildel T."/>
            <person name="Chao H."/>
            <person name="Childers C.P."/>
            <person name="Dinh H."/>
            <person name="Doddapaneni H."/>
            <person name="Dugan S."/>
            <person name="Gowin J."/>
            <person name="Greiner C."/>
            <person name="Han Y."/>
            <person name="Hu H."/>
            <person name="Hughes D.S.T."/>
            <person name="Huylmans A.-K."/>
            <person name="Kemena C."/>
            <person name="Kremer L.P.M."/>
            <person name="Lee S.L."/>
            <person name="Lopez-Ezquerra A."/>
            <person name="Mallet L."/>
            <person name="Monroy-Kuhn J.M."/>
            <person name="Moser A."/>
            <person name="Murali S.C."/>
            <person name="Muzny D.M."/>
            <person name="Otani S."/>
            <person name="Piulachs M.-D."/>
            <person name="Poelchau M."/>
            <person name="Qu J."/>
            <person name="Schaub F."/>
            <person name="Wada-Katsumata A."/>
            <person name="Worley K.C."/>
            <person name="Xie Q."/>
            <person name="Ylla G."/>
            <person name="Poulsen M."/>
            <person name="Gibbs R.A."/>
            <person name="Schal C."/>
            <person name="Richards S."/>
            <person name="Belles X."/>
            <person name="Korb J."/>
            <person name="Bornberg-Bauer E."/>
        </authorList>
    </citation>
    <scope>NUCLEOTIDE SEQUENCE [LARGE SCALE GENOMIC DNA]</scope>
    <source>
        <tissue evidence="8">Whole body</tissue>
    </source>
</reference>
<dbReference type="PANTHER" id="PTHR13477:SF0">
    <property type="entry name" value="LARGE RIBOSOMAL SUBUNIT PROTEIN ML49"/>
    <property type="match status" value="1"/>
</dbReference>
<dbReference type="FunCoup" id="A0A2J7R2G1">
    <property type="interactions" value="1297"/>
</dbReference>
<comment type="subcellular location">
    <subcellularLocation>
        <location evidence="1">Mitochondrion</location>
    </subcellularLocation>
</comment>
<comment type="caution">
    <text evidence="8">The sequence shown here is derived from an EMBL/GenBank/DDBJ whole genome shotgun (WGS) entry which is preliminary data.</text>
</comment>
<evidence type="ECO:0000256" key="2">
    <source>
        <dbReference type="ARBA" id="ARBA00005677"/>
    </source>
</evidence>
<dbReference type="InParanoid" id="A0A2J7R2G1"/>
<proteinExistence type="inferred from homology"/>
<organism evidence="8 9">
    <name type="scientific">Cryptotermes secundus</name>
    <dbReference type="NCBI Taxonomy" id="105785"/>
    <lineage>
        <taxon>Eukaryota</taxon>
        <taxon>Metazoa</taxon>
        <taxon>Ecdysozoa</taxon>
        <taxon>Arthropoda</taxon>
        <taxon>Hexapoda</taxon>
        <taxon>Insecta</taxon>
        <taxon>Pterygota</taxon>
        <taxon>Neoptera</taxon>
        <taxon>Polyneoptera</taxon>
        <taxon>Dictyoptera</taxon>
        <taxon>Blattodea</taxon>
        <taxon>Blattoidea</taxon>
        <taxon>Termitoidae</taxon>
        <taxon>Kalotermitidae</taxon>
        <taxon>Cryptotermitinae</taxon>
        <taxon>Cryptotermes</taxon>
    </lineage>
</organism>
<gene>
    <name evidence="8" type="ORF">B7P43_G11821</name>
</gene>
<dbReference type="GO" id="GO:0003676">
    <property type="term" value="F:nucleic acid binding"/>
    <property type="evidence" value="ECO:0007669"/>
    <property type="project" value="InterPro"/>
</dbReference>
<keyword evidence="5" id="KW-0687">Ribonucleoprotein</keyword>
<dbReference type="OrthoDB" id="19439at2759"/>
<dbReference type="InterPro" id="IPR036397">
    <property type="entry name" value="RNaseH_sf"/>
</dbReference>
<dbReference type="AlphaFoldDB" id="A0A2J7R2G1"/>
<dbReference type="Gene3D" id="3.30.780.10">
    <property type="entry name" value="SUI1-like domain"/>
    <property type="match status" value="1"/>
</dbReference>
<evidence type="ECO:0000256" key="5">
    <source>
        <dbReference type="ARBA" id="ARBA00023274"/>
    </source>
</evidence>
<dbReference type="FunFam" id="3.30.780.10:FF:000009">
    <property type="entry name" value="39S ribosomal protein L49, mitochondrial"/>
    <property type="match status" value="1"/>
</dbReference>
<sequence length="210" mass="24357">MPCVSPDSVSNLSVGWKYLFHPPLSSDIAPINFHFCGPLRKYLKGKDFYHDGAMKAEVQPARDSSYQGSKLIGPPSLYTDVEISRSPEEWKFVERLLPKTFIPEPTLKSDYPSGWKPPTESSCSHPYFVERNRNHMYPLYLKIQGRGERKTTKLKRIQGDIWALHDDLKKYLEDRSKKYVYLQIQEVSGHINIKGDYVSIVEEWLQDKGF</sequence>
<evidence type="ECO:0000256" key="6">
    <source>
        <dbReference type="ARBA" id="ARBA00035191"/>
    </source>
</evidence>
<dbReference type="GO" id="GO:0005762">
    <property type="term" value="C:mitochondrial large ribosomal subunit"/>
    <property type="evidence" value="ECO:0007669"/>
    <property type="project" value="TreeGrafter"/>
</dbReference>
<dbReference type="InterPro" id="IPR007740">
    <property type="entry name" value="Ribosomal_mL49"/>
</dbReference>